<evidence type="ECO:0000256" key="5">
    <source>
        <dbReference type="SAM" id="SignalP"/>
    </source>
</evidence>
<name>A0A914RSJ5_PAREQ</name>
<reference evidence="8" key="1">
    <citation type="submission" date="2022-11" db="UniProtKB">
        <authorList>
            <consortium name="WormBaseParasite"/>
        </authorList>
    </citation>
    <scope>IDENTIFICATION</scope>
</reference>
<dbReference type="WBParaSite" id="PEQ_0000928801-mRNA-1">
    <property type="protein sequence ID" value="PEQ_0000928801-mRNA-1"/>
    <property type="gene ID" value="PEQ_0000928801"/>
</dbReference>
<dbReference type="Proteomes" id="UP000887564">
    <property type="component" value="Unplaced"/>
</dbReference>
<dbReference type="SMART" id="SM00179">
    <property type="entry name" value="EGF_CA"/>
    <property type="match status" value="1"/>
</dbReference>
<evidence type="ECO:0000256" key="1">
    <source>
        <dbReference type="ARBA" id="ARBA00022536"/>
    </source>
</evidence>
<evidence type="ECO:0000259" key="6">
    <source>
        <dbReference type="PROSITE" id="PS50026"/>
    </source>
</evidence>
<protein>
    <submittedName>
        <fullName evidence="8">EGF-like domain-containing protein</fullName>
    </submittedName>
</protein>
<dbReference type="GO" id="GO:0005509">
    <property type="term" value="F:calcium ion binding"/>
    <property type="evidence" value="ECO:0007669"/>
    <property type="project" value="InterPro"/>
</dbReference>
<feature type="domain" description="EGF-like" evidence="6">
    <location>
        <begin position="10"/>
        <end position="48"/>
    </location>
</feature>
<evidence type="ECO:0000256" key="3">
    <source>
        <dbReference type="ARBA" id="ARBA00023157"/>
    </source>
</evidence>
<evidence type="ECO:0000256" key="2">
    <source>
        <dbReference type="ARBA" id="ARBA00022729"/>
    </source>
</evidence>
<dbReference type="SMART" id="SM00181">
    <property type="entry name" value="EGF"/>
    <property type="match status" value="1"/>
</dbReference>
<dbReference type="InterPro" id="IPR000742">
    <property type="entry name" value="EGF"/>
</dbReference>
<accession>A0A914RSJ5</accession>
<dbReference type="PROSITE" id="PS50026">
    <property type="entry name" value="EGF_3"/>
    <property type="match status" value="1"/>
</dbReference>
<evidence type="ECO:0000313" key="8">
    <source>
        <dbReference type="WBParaSite" id="PEQ_0000928801-mRNA-1"/>
    </source>
</evidence>
<keyword evidence="2 5" id="KW-0732">Signal</keyword>
<proteinExistence type="predicted"/>
<comment type="caution">
    <text evidence="4">Lacks conserved residue(s) required for the propagation of feature annotation.</text>
</comment>
<organism evidence="7 8">
    <name type="scientific">Parascaris equorum</name>
    <name type="common">Equine roundworm</name>
    <dbReference type="NCBI Taxonomy" id="6256"/>
    <lineage>
        <taxon>Eukaryota</taxon>
        <taxon>Metazoa</taxon>
        <taxon>Ecdysozoa</taxon>
        <taxon>Nematoda</taxon>
        <taxon>Chromadorea</taxon>
        <taxon>Rhabditida</taxon>
        <taxon>Spirurina</taxon>
        <taxon>Ascaridomorpha</taxon>
        <taxon>Ascaridoidea</taxon>
        <taxon>Ascarididae</taxon>
        <taxon>Parascaris</taxon>
    </lineage>
</organism>
<dbReference type="InterPro" id="IPR024731">
    <property type="entry name" value="NELL2-like_EGF"/>
</dbReference>
<dbReference type="InterPro" id="IPR001881">
    <property type="entry name" value="EGF-like_Ca-bd_dom"/>
</dbReference>
<keyword evidence="7" id="KW-1185">Reference proteome</keyword>
<feature type="chain" id="PRO_5036896736" evidence="5">
    <location>
        <begin position="22"/>
        <end position="80"/>
    </location>
</feature>
<feature type="signal peptide" evidence="5">
    <location>
        <begin position="1"/>
        <end position="21"/>
    </location>
</feature>
<dbReference type="Pfam" id="PF12947">
    <property type="entry name" value="EGF_3"/>
    <property type="match status" value="1"/>
</dbReference>
<keyword evidence="1 4" id="KW-0245">EGF-like domain</keyword>
<dbReference type="PROSITE" id="PS00010">
    <property type="entry name" value="ASX_HYDROXYL"/>
    <property type="match status" value="1"/>
</dbReference>
<dbReference type="AlphaFoldDB" id="A0A914RSJ5"/>
<dbReference type="InterPro" id="IPR000152">
    <property type="entry name" value="EGF-type_Asp/Asn_hydroxyl_site"/>
</dbReference>
<evidence type="ECO:0000256" key="4">
    <source>
        <dbReference type="PROSITE-ProRule" id="PRU00076"/>
    </source>
</evidence>
<dbReference type="Gene3D" id="2.10.25.10">
    <property type="entry name" value="Laminin"/>
    <property type="match status" value="1"/>
</dbReference>
<dbReference type="CDD" id="cd00054">
    <property type="entry name" value="EGF_CA"/>
    <property type="match status" value="1"/>
</dbReference>
<dbReference type="FunFam" id="2.10.25.10:FF:000291">
    <property type="entry name" value="Transmembrane matrix receptor MUP-4"/>
    <property type="match status" value="1"/>
</dbReference>
<sequence>MLFSRLLLPVVNECSAGLADCDPNADCIDVTNGYTCQCQNGFKDVSNDPINKPGRICAQRKCETSIFVFEGVEWDYSEVE</sequence>
<keyword evidence="3" id="KW-1015">Disulfide bond</keyword>
<dbReference type="SUPFAM" id="SSF57196">
    <property type="entry name" value="EGF/Laminin"/>
    <property type="match status" value="1"/>
</dbReference>
<evidence type="ECO:0000313" key="7">
    <source>
        <dbReference type="Proteomes" id="UP000887564"/>
    </source>
</evidence>